<dbReference type="PANTHER" id="PTHR34187:SF2">
    <property type="entry name" value="DUF202 DOMAIN-CONTAINING PROTEIN"/>
    <property type="match status" value="1"/>
</dbReference>
<sequence>MNRFPRSVYGVGNEPDPRFSLANERTFLAWCRTSFAIVSLAIALDNISVAMIHDVKRFVVMLALVIGSVLPVLAWIDWARVEKAMRLGHALPKSVTQFVFAIATTVCAGCVTIGVFATWSWL</sequence>
<accession>A0A261G4V8</accession>
<dbReference type="InterPro" id="IPR052053">
    <property type="entry name" value="IM_YidH-like"/>
</dbReference>
<dbReference type="EMBL" id="MWWY01000006">
    <property type="protein sequence ID" value="OZG66233.1"/>
    <property type="molecule type" value="Genomic_DNA"/>
</dbReference>
<evidence type="ECO:0000259" key="7">
    <source>
        <dbReference type="Pfam" id="PF02656"/>
    </source>
</evidence>
<evidence type="ECO:0000256" key="6">
    <source>
        <dbReference type="SAM" id="Phobius"/>
    </source>
</evidence>
<evidence type="ECO:0000313" key="8">
    <source>
        <dbReference type="EMBL" id="OZG66233.1"/>
    </source>
</evidence>
<evidence type="ECO:0000313" key="9">
    <source>
        <dbReference type="Proteomes" id="UP000216074"/>
    </source>
</evidence>
<dbReference type="OrthoDB" id="582337at2"/>
<dbReference type="AlphaFoldDB" id="A0A261G4V8"/>
<feature type="transmembrane region" description="Helical" evidence="6">
    <location>
        <begin position="58"/>
        <end position="78"/>
    </location>
</feature>
<keyword evidence="4 6" id="KW-1133">Transmembrane helix</keyword>
<feature type="transmembrane region" description="Helical" evidence="6">
    <location>
        <begin position="27"/>
        <end position="52"/>
    </location>
</feature>
<dbReference type="RefSeq" id="WP_158216406.1">
    <property type="nucleotide sequence ID" value="NZ_MWWY01000006.1"/>
</dbReference>
<name>A0A261G4V8_9BIFI</name>
<evidence type="ECO:0000256" key="1">
    <source>
        <dbReference type="ARBA" id="ARBA00004651"/>
    </source>
</evidence>
<keyword evidence="9" id="KW-1185">Reference proteome</keyword>
<evidence type="ECO:0000256" key="5">
    <source>
        <dbReference type="ARBA" id="ARBA00023136"/>
    </source>
</evidence>
<dbReference type="PANTHER" id="PTHR34187">
    <property type="entry name" value="FGR18P"/>
    <property type="match status" value="1"/>
</dbReference>
<dbReference type="Proteomes" id="UP000216074">
    <property type="component" value="Unassembled WGS sequence"/>
</dbReference>
<keyword evidence="3 6" id="KW-0812">Transmembrane</keyword>
<dbReference type="GO" id="GO:0005886">
    <property type="term" value="C:plasma membrane"/>
    <property type="evidence" value="ECO:0007669"/>
    <property type="project" value="UniProtKB-SubCell"/>
</dbReference>
<dbReference type="Pfam" id="PF02656">
    <property type="entry name" value="DUF202"/>
    <property type="match status" value="1"/>
</dbReference>
<comment type="subcellular location">
    <subcellularLocation>
        <location evidence="1">Cell membrane</location>
        <topology evidence="1">Multi-pass membrane protein</topology>
    </subcellularLocation>
</comment>
<evidence type="ECO:0000256" key="3">
    <source>
        <dbReference type="ARBA" id="ARBA00022692"/>
    </source>
</evidence>
<dbReference type="InterPro" id="IPR003807">
    <property type="entry name" value="DUF202"/>
</dbReference>
<gene>
    <name evidence="8" type="ORF">BHAP_0401</name>
</gene>
<keyword evidence="2" id="KW-1003">Cell membrane</keyword>
<protein>
    <recommendedName>
        <fullName evidence="7">DUF202 domain-containing protein</fullName>
    </recommendedName>
</protein>
<organism evidence="8 9">
    <name type="scientific">Bifidobacterium hapali</name>
    <dbReference type="NCBI Taxonomy" id="1630172"/>
    <lineage>
        <taxon>Bacteria</taxon>
        <taxon>Bacillati</taxon>
        <taxon>Actinomycetota</taxon>
        <taxon>Actinomycetes</taxon>
        <taxon>Bifidobacteriales</taxon>
        <taxon>Bifidobacteriaceae</taxon>
        <taxon>Bifidobacterium</taxon>
    </lineage>
</organism>
<keyword evidence="5 6" id="KW-0472">Membrane</keyword>
<feature type="domain" description="DUF202" evidence="7">
    <location>
        <begin position="18"/>
        <end position="84"/>
    </location>
</feature>
<proteinExistence type="predicted"/>
<evidence type="ECO:0000256" key="4">
    <source>
        <dbReference type="ARBA" id="ARBA00022989"/>
    </source>
</evidence>
<evidence type="ECO:0000256" key="2">
    <source>
        <dbReference type="ARBA" id="ARBA00022475"/>
    </source>
</evidence>
<comment type="caution">
    <text evidence="8">The sequence shown here is derived from an EMBL/GenBank/DDBJ whole genome shotgun (WGS) entry which is preliminary data.</text>
</comment>
<feature type="transmembrane region" description="Helical" evidence="6">
    <location>
        <begin position="98"/>
        <end position="121"/>
    </location>
</feature>
<reference evidence="8 9" key="1">
    <citation type="journal article" date="2017" name="BMC Genomics">
        <title>Comparative genomic and phylogenomic analyses of the Bifidobacteriaceae family.</title>
        <authorList>
            <person name="Lugli G.A."/>
            <person name="Milani C."/>
            <person name="Turroni F."/>
            <person name="Duranti S."/>
            <person name="Mancabelli L."/>
            <person name="Mangifesta M."/>
            <person name="Ferrario C."/>
            <person name="Modesto M."/>
            <person name="Mattarelli P."/>
            <person name="Jiri K."/>
            <person name="van Sinderen D."/>
            <person name="Ventura M."/>
        </authorList>
    </citation>
    <scope>NUCLEOTIDE SEQUENCE [LARGE SCALE GENOMIC DNA]</scope>
    <source>
        <strain evidence="8 9">DSM 100202</strain>
    </source>
</reference>